<protein>
    <submittedName>
        <fullName evidence="1">Uncharacterized protein</fullName>
    </submittedName>
</protein>
<sequence>MTDFSFAELSFAELSYVVAQAPPETPRGPDFGKAQPTGLLLIVVLGVAVIALGWAFHRRFSRFNRRRAFAEMHGIDPFDEKALDAAMEEAGVLDRRRKRFI</sequence>
<evidence type="ECO:0000313" key="2">
    <source>
        <dbReference type="Proteomes" id="UP000060016"/>
    </source>
</evidence>
<proteinExistence type="predicted"/>
<name>A0A0K1RBE6_9CORY</name>
<reference evidence="1 2" key="1">
    <citation type="submission" date="2015-08" db="EMBL/GenBank/DDBJ databases">
        <authorList>
            <person name="Babu N.S."/>
            <person name="Beckwith C.J."/>
            <person name="Beseler K.G."/>
            <person name="Brison A."/>
            <person name="Carone J.V."/>
            <person name="Caskin T.P."/>
            <person name="Diamond M."/>
            <person name="Durham M.E."/>
            <person name="Foxe J.M."/>
            <person name="Go M."/>
            <person name="Henderson B.A."/>
            <person name="Jones I.B."/>
            <person name="McGettigan J.A."/>
            <person name="Micheletti S.J."/>
            <person name="Nasrallah M.E."/>
            <person name="Ortiz D."/>
            <person name="Piller C.R."/>
            <person name="Privatt S.R."/>
            <person name="Schneider S.L."/>
            <person name="Sharp S."/>
            <person name="Smith T.C."/>
            <person name="Stanton J.D."/>
            <person name="Ullery H.E."/>
            <person name="Wilson R.J."/>
            <person name="Serrano M.G."/>
            <person name="Buck G."/>
            <person name="Lee V."/>
            <person name="Wang Y."/>
            <person name="Carvalho R."/>
            <person name="Voegtly L."/>
            <person name="Shi R."/>
            <person name="Duckworth R."/>
            <person name="Johnson A."/>
            <person name="Loviza R."/>
            <person name="Walstead R."/>
            <person name="Shah Z."/>
            <person name="Kiflezghi M."/>
            <person name="Wade K."/>
            <person name="Ball S.L."/>
            <person name="Bradley K.W."/>
            <person name="Asai D.J."/>
            <person name="Bowman C.A."/>
            <person name="Russell D.A."/>
            <person name="Pope W.H."/>
            <person name="Jacobs-Sera D."/>
            <person name="Hendrix R.W."/>
            <person name="Hatfull G.F."/>
        </authorList>
    </citation>
    <scope>NUCLEOTIDE SEQUENCE [LARGE SCALE GENOMIC DNA]</scope>
    <source>
        <strain evidence="1 2">PUDD_83A45</strain>
    </source>
</reference>
<dbReference type="STRING" id="156976.AK829_05560"/>
<gene>
    <name evidence="1" type="ORF">AK829_05560</name>
</gene>
<accession>A0A0K1RBE6</accession>
<evidence type="ECO:0000313" key="1">
    <source>
        <dbReference type="EMBL" id="AKV58724.1"/>
    </source>
</evidence>
<dbReference type="KEGG" id="crie:AK829_05560"/>
<dbReference type="RefSeq" id="WP_052204942.1">
    <property type="nucleotide sequence ID" value="NZ_CAUPGJ010000026.1"/>
</dbReference>
<organism evidence="1 2">
    <name type="scientific">Corynebacterium riegelii</name>
    <dbReference type="NCBI Taxonomy" id="156976"/>
    <lineage>
        <taxon>Bacteria</taxon>
        <taxon>Bacillati</taxon>
        <taxon>Actinomycetota</taxon>
        <taxon>Actinomycetes</taxon>
        <taxon>Mycobacteriales</taxon>
        <taxon>Corynebacteriaceae</taxon>
        <taxon>Corynebacterium</taxon>
    </lineage>
</organism>
<dbReference type="AlphaFoldDB" id="A0A0K1RBE6"/>
<keyword evidence="2" id="KW-1185">Reference proteome</keyword>
<dbReference type="EMBL" id="CP012342">
    <property type="protein sequence ID" value="AKV58724.1"/>
    <property type="molecule type" value="Genomic_DNA"/>
</dbReference>
<dbReference type="Proteomes" id="UP000060016">
    <property type="component" value="Chromosome"/>
</dbReference>
<dbReference type="PATRIC" id="fig|156976.3.peg.1107"/>